<evidence type="ECO:0000259" key="1">
    <source>
        <dbReference type="Pfam" id="PF15579"/>
    </source>
</evidence>
<dbReference type="RefSeq" id="WP_193346022.1">
    <property type="nucleotide sequence ID" value="NZ_CBCSIP010000021.1"/>
</dbReference>
<evidence type="ECO:0000313" key="3">
    <source>
        <dbReference type="Proteomes" id="UP001516472"/>
    </source>
</evidence>
<proteinExistence type="predicted"/>
<dbReference type="Proteomes" id="UP001516472">
    <property type="component" value="Unassembled WGS sequence"/>
</dbReference>
<reference evidence="2 3" key="1">
    <citation type="submission" date="2020-02" db="EMBL/GenBank/DDBJ databases">
        <authorList>
            <person name="Babadi Z.K."/>
            <person name="Risdian C."/>
            <person name="Ebrahimipour G.H."/>
            <person name="Wink J."/>
        </authorList>
    </citation>
    <scope>NUCLEOTIDE SEQUENCE [LARGE SCALE GENOMIC DNA]</scope>
    <source>
        <strain evidence="2 3">ZKHCc1 1396</strain>
    </source>
</reference>
<keyword evidence="3" id="KW-1185">Reference proteome</keyword>
<evidence type="ECO:0000313" key="2">
    <source>
        <dbReference type="EMBL" id="MBE4746583.1"/>
    </source>
</evidence>
<sequence length="267" mass="29465">MEFKSSTHRRFEGNIVTAKPEPRTYPETYYAGAYWGPRRETAEECAMRTANFLDLLASCDPSLAHWYKPVRSLKDVRKHPLMPPEVPTLAELFRRGVNRERGGPVIEQLGYSLWFGNGGTGGDSVDLRITCGDYSGANPNSCVMPLPRKGPDVARLLTVPVLTAVLRSMIHSWEPDWAFATSDAYEGTYPESDTSSFSLGWITYLSREQGAVPPLPAPVRIEPVEDRGTLIILTPERFTVAAPQHLALARDVRGLLASAGLLRPAAP</sequence>
<protein>
    <recommendedName>
        <fullName evidence="1">Immunity protein 52 domain-containing protein</fullName>
    </recommendedName>
</protein>
<comment type="caution">
    <text evidence="2">The sequence shown here is derived from an EMBL/GenBank/DDBJ whole genome shotgun (WGS) entry which is preliminary data.</text>
</comment>
<gene>
    <name evidence="2" type="ORF">G4177_00165</name>
</gene>
<dbReference type="Pfam" id="PF15579">
    <property type="entry name" value="Imm52"/>
    <property type="match status" value="1"/>
</dbReference>
<name>A0ABR9PFA5_9BACT</name>
<feature type="domain" description="Immunity protein 52" evidence="1">
    <location>
        <begin position="27"/>
        <end position="264"/>
    </location>
</feature>
<dbReference type="EMBL" id="JAAIYO010000001">
    <property type="protein sequence ID" value="MBE4746583.1"/>
    <property type="molecule type" value="Genomic_DNA"/>
</dbReference>
<accession>A0ABR9PFA5</accession>
<organism evidence="2 3">
    <name type="scientific">Corallococcus soli</name>
    <dbReference type="NCBI Taxonomy" id="2710757"/>
    <lineage>
        <taxon>Bacteria</taxon>
        <taxon>Pseudomonadati</taxon>
        <taxon>Myxococcota</taxon>
        <taxon>Myxococcia</taxon>
        <taxon>Myxococcales</taxon>
        <taxon>Cystobacterineae</taxon>
        <taxon>Myxococcaceae</taxon>
        <taxon>Corallococcus</taxon>
    </lineage>
</organism>
<dbReference type="InterPro" id="IPR028969">
    <property type="entry name" value="Imm52"/>
</dbReference>